<feature type="transmembrane region" description="Helical" evidence="2">
    <location>
        <begin position="399"/>
        <end position="422"/>
    </location>
</feature>
<organism evidence="3 4">
    <name type="scientific">Heterostelium pallidum (strain ATCC 26659 / Pp 5 / PN500)</name>
    <name type="common">Cellular slime mold</name>
    <name type="synonym">Polysphondylium pallidum</name>
    <dbReference type="NCBI Taxonomy" id="670386"/>
    <lineage>
        <taxon>Eukaryota</taxon>
        <taxon>Amoebozoa</taxon>
        <taxon>Evosea</taxon>
        <taxon>Eumycetozoa</taxon>
        <taxon>Dictyostelia</taxon>
        <taxon>Acytosteliales</taxon>
        <taxon>Acytosteliaceae</taxon>
        <taxon>Heterostelium</taxon>
    </lineage>
</organism>
<feature type="transmembrane region" description="Helical" evidence="2">
    <location>
        <begin position="443"/>
        <end position="476"/>
    </location>
</feature>
<feature type="transmembrane region" description="Helical" evidence="2">
    <location>
        <begin position="322"/>
        <end position="343"/>
    </location>
</feature>
<keyword evidence="2" id="KW-1133">Transmembrane helix</keyword>
<keyword evidence="2" id="KW-0812">Transmembrane</keyword>
<feature type="region of interest" description="Disordered" evidence="1">
    <location>
        <begin position="645"/>
        <end position="674"/>
    </location>
</feature>
<evidence type="ECO:0000313" key="4">
    <source>
        <dbReference type="Proteomes" id="UP000001396"/>
    </source>
</evidence>
<gene>
    <name evidence="3" type="ORF">PPL_03106</name>
</gene>
<comment type="caution">
    <text evidence="3">The sequence shown here is derived from an EMBL/GenBank/DDBJ whole genome shotgun (WGS) entry which is preliminary data.</text>
</comment>
<name>D3B3Y5_HETP5</name>
<dbReference type="InParanoid" id="D3B3Y5"/>
<evidence type="ECO:0000256" key="2">
    <source>
        <dbReference type="SAM" id="Phobius"/>
    </source>
</evidence>
<dbReference type="Proteomes" id="UP000001396">
    <property type="component" value="Unassembled WGS sequence"/>
</dbReference>
<sequence length="674" mass="78119">MANAPPDPYILGELPPPDENVIPQLVKLHEISCFDEHTDKDTVGSKTDKTFQDILLNHIEDPYLKHLGKEKTRIDPRFNEIINQYKDWLKEAAKRILPLLTFKKNLRHHRINEIVVQGDYQHFLKTPYGPNKEIVYQIIMKEIRKFYYEALMPAYLDQKEYWAEQYQRFLASDLKVSRPDRAKGSNICAISRYISNLNQKFEILNFELAKPVFEREVEFIAVDMVENDFNKHLVHPDKLDPKFIEDIVENLAKEYSSDFQLYLLHTTTAKPIAQLIIDSYKDAFHKNPTTPTELTDQLRNNMESSFTSDMIRIIGDDVFANAIRLFTFVALAMSIVGIGHAFLSGVELGTGEILSLVGNATRTVITIVRNLMDAVTVIDNFVKQAINGLFSLLGTLGDFIRLHILIFSLAGTVFLAFLALIPTIMQMISDCKHKNYPRLAFNLVITTTVIASFVLMTFFSFVVLISTPLVFILALIKNWVFPQPLDALYDQMPRHQKDLIVFSRLKIAKPDRDKTRKLIFTQGKQTTESNDSFVLVKVFRHGYYLKRANVNNPNHNEYLKPNPDPQRMTKKLWWVTETDWTYSDQPHLFYLHAVDQSKMINSELDGSNHKFNLMTITDKGQRMFLGINRQTGDFRFFNKPTEVKISDPQPHRQLQQEQQEQQLPQPMVNNVRQE</sequence>
<dbReference type="EMBL" id="ADBJ01000010">
    <property type="protein sequence ID" value="EFA84033.1"/>
    <property type="molecule type" value="Genomic_DNA"/>
</dbReference>
<feature type="compositionally biased region" description="Low complexity" evidence="1">
    <location>
        <begin position="653"/>
        <end position="666"/>
    </location>
</feature>
<keyword evidence="4" id="KW-1185">Reference proteome</keyword>
<reference evidence="3 4" key="1">
    <citation type="journal article" date="2011" name="Genome Res.">
        <title>Phylogeny-wide analysis of social amoeba genomes highlights ancient origins for complex intercellular communication.</title>
        <authorList>
            <person name="Heidel A.J."/>
            <person name="Lawal H.M."/>
            <person name="Felder M."/>
            <person name="Schilde C."/>
            <person name="Helps N.R."/>
            <person name="Tunggal B."/>
            <person name="Rivero F."/>
            <person name="John U."/>
            <person name="Schleicher M."/>
            <person name="Eichinger L."/>
            <person name="Platzer M."/>
            <person name="Noegel A.A."/>
            <person name="Schaap P."/>
            <person name="Gloeckner G."/>
        </authorList>
    </citation>
    <scope>NUCLEOTIDE SEQUENCE [LARGE SCALE GENOMIC DNA]</scope>
    <source>
        <strain evidence="4">ATCC 26659 / Pp 5 / PN500</strain>
    </source>
</reference>
<proteinExistence type="predicted"/>
<protein>
    <submittedName>
        <fullName evidence="3">Uncharacterized protein</fullName>
    </submittedName>
</protein>
<keyword evidence="2" id="KW-0472">Membrane</keyword>
<evidence type="ECO:0000313" key="3">
    <source>
        <dbReference type="EMBL" id="EFA84033.1"/>
    </source>
</evidence>
<dbReference type="RefSeq" id="XP_020436150.1">
    <property type="nucleotide sequence ID" value="XM_020574078.1"/>
</dbReference>
<dbReference type="AlphaFoldDB" id="D3B3Y5"/>
<dbReference type="GeneID" id="31358629"/>
<accession>D3B3Y5</accession>
<evidence type="ECO:0000256" key="1">
    <source>
        <dbReference type="SAM" id="MobiDB-lite"/>
    </source>
</evidence>